<dbReference type="KEGG" id="csa:Csal_0144"/>
<evidence type="ECO:0000313" key="3">
    <source>
        <dbReference type="Proteomes" id="UP000000239"/>
    </source>
</evidence>
<protein>
    <recommendedName>
        <fullName evidence="4">Phosphate-selective porin O/P</fullName>
    </recommendedName>
</protein>
<evidence type="ECO:0008006" key="4">
    <source>
        <dbReference type="Google" id="ProtNLM"/>
    </source>
</evidence>
<dbReference type="STRING" id="290398.Csal_0144"/>
<dbReference type="AlphaFoldDB" id="Q1R1A0"/>
<reference evidence="2 3" key="1">
    <citation type="journal article" date="2011" name="Stand. Genomic Sci.">
        <title>Complete genome sequence of the halophilic and highly halotolerant Chromohalobacter salexigens type strain (1H11(T)).</title>
        <authorList>
            <person name="Copeland A."/>
            <person name="O'Connor K."/>
            <person name="Lucas S."/>
            <person name="Lapidus A."/>
            <person name="Berry K.W."/>
            <person name="Detter J.C."/>
            <person name="Del Rio T.G."/>
            <person name="Hammon N."/>
            <person name="Dalin E."/>
            <person name="Tice H."/>
            <person name="Pitluck S."/>
            <person name="Bruce D."/>
            <person name="Goodwin L."/>
            <person name="Han C."/>
            <person name="Tapia R."/>
            <person name="Saunders E."/>
            <person name="Schmutz J."/>
            <person name="Brettin T."/>
            <person name="Larimer F."/>
            <person name="Land M."/>
            <person name="Hauser L."/>
            <person name="Vargas C."/>
            <person name="Nieto J.J."/>
            <person name="Kyrpides N.C."/>
            <person name="Ivanova N."/>
            <person name="Goker M."/>
            <person name="Klenk H.P."/>
            <person name="Csonka L.N."/>
            <person name="Woyke T."/>
        </authorList>
    </citation>
    <scope>NUCLEOTIDE SEQUENCE [LARGE SCALE GENOMIC DNA]</scope>
    <source>
        <strain evidence="3">ATCC BAA-138 / DSM 3043 / CIP 106854 / NCIMB 13768 / 1H11</strain>
    </source>
</reference>
<dbReference type="eggNOG" id="COG3746">
    <property type="taxonomic scope" value="Bacteria"/>
</dbReference>
<evidence type="ECO:0000313" key="2">
    <source>
        <dbReference type="EMBL" id="ABE57508.1"/>
    </source>
</evidence>
<dbReference type="EMBL" id="CP000285">
    <property type="protein sequence ID" value="ABE57508.1"/>
    <property type="molecule type" value="Genomic_DNA"/>
</dbReference>
<dbReference type="HOGENOM" id="CLU_043009_1_1_6"/>
<feature type="signal peptide" evidence="1">
    <location>
        <begin position="1"/>
        <end position="28"/>
    </location>
</feature>
<accession>Q1R1A0</accession>
<organism evidence="2 3">
    <name type="scientific">Chromohalobacter israelensis (strain ATCC BAA-138 / DSM 3043 / CIP 106854 / NCIMB 13768 / 1H11)</name>
    <name type="common">Chromohalobacter salexigens</name>
    <dbReference type="NCBI Taxonomy" id="290398"/>
    <lineage>
        <taxon>Bacteria</taxon>
        <taxon>Pseudomonadati</taxon>
        <taxon>Pseudomonadota</taxon>
        <taxon>Gammaproteobacteria</taxon>
        <taxon>Oceanospirillales</taxon>
        <taxon>Halomonadaceae</taxon>
        <taxon>Chromohalobacter</taxon>
    </lineage>
</organism>
<gene>
    <name evidence="2" type="ordered locus">Csal_0144</name>
</gene>
<evidence type="ECO:0000256" key="1">
    <source>
        <dbReference type="SAM" id="SignalP"/>
    </source>
</evidence>
<proteinExistence type="predicted"/>
<keyword evidence="1" id="KW-0732">Signal</keyword>
<keyword evidence="3" id="KW-1185">Reference proteome</keyword>
<sequence>MNPVAMTSTPILACWTLSLFGAASIAHAAPADEATPPVREDAPTTPQTAQSWADALELGGALRFNHRYEDWSSSDKQQGGGDIDFDAFYLDLEAEKDDLFLDLSYWFKDNDVRVLEHGFFGYRFSSRSRLEMGATFEPFGIMPYPQFGWTFNIPFYLGMGHNTALGAKYVYEGPEWEAQVGFFKNPLSLDTRYAPNMASADDVDDAFLAPTNSGQANEKQNQLSGRLVRTFQGDGWESRLGASAYVGQLHNDTTDRNGSYWGTELHALTTFGPWQVQLQGIRYVFDPENPEGVSDDSVLFAGPGTPSYRVAAKGTVGVLNIAYDLPTPRLGPVKKLRFYNDYSRLVKDRSGWDDSQMETVGVQFFALPVMGWLDVTWGKNMNMMGGMPGGVGLASADAEGSGEWELRTNLNIGYYF</sequence>
<name>Q1R1A0_CHRI1</name>
<dbReference type="Proteomes" id="UP000000239">
    <property type="component" value="Chromosome"/>
</dbReference>
<dbReference type="SUPFAM" id="SSF56935">
    <property type="entry name" value="Porins"/>
    <property type="match status" value="1"/>
</dbReference>
<feature type="chain" id="PRO_5004196196" description="Phosphate-selective porin O/P" evidence="1">
    <location>
        <begin position="29"/>
        <end position="416"/>
    </location>
</feature>